<reference evidence="2" key="3">
    <citation type="submission" date="2024-02" db="EMBL/GenBank/DDBJ databases">
        <title>Comparative genomics of Cryptococcus and Kwoniella reveals pathogenesis evolution and contrasting modes of karyotype evolution via chromosome fusion or intercentromeric recombination.</title>
        <authorList>
            <person name="Coelho M.A."/>
            <person name="David-Palma M."/>
            <person name="Shea T."/>
            <person name="Bowers K."/>
            <person name="McGinley-Smith S."/>
            <person name="Mohammad A.W."/>
            <person name="Gnirke A."/>
            <person name="Yurkov A.M."/>
            <person name="Nowrousian M."/>
            <person name="Sun S."/>
            <person name="Cuomo C.A."/>
            <person name="Heitman J."/>
        </authorList>
    </citation>
    <scope>NUCLEOTIDE SEQUENCE</scope>
    <source>
        <strain evidence="2">CBS 10117</strain>
    </source>
</reference>
<accession>A0A1A6AEX6</accession>
<reference evidence="2" key="2">
    <citation type="submission" date="2013-07" db="EMBL/GenBank/DDBJ databases">
        <authorList>
            <consortium name="The Broad Institute Genome Sequencing Platform"/>
            <person name="Cuomo C."/>
            <person name="Litvintseva A."/>
            <person name="Chen Y."/>
            <person name="Heitman J."/>
            <person name="Sun S."/>
            <person name="Springer D."/>
            <person name="Dromer F."/>
            <person name="Young S.K."/>
            <person name="Zeng Q."/>
            <person name="Gargeya S."/>
            <person name="Fitzgerald M."/>
            <person name="Abouelleil A."/>
            <person name="Alvarado L."/>
            <person name="Berlin A.M."/>
            <person name="Chapman S.B."/>
            <person name="Dewar J."/>
            <person name="Goldberg J."/>
            <person name="Griggs A."/>
            <person name="Gujja S."/>
            <person name="Hansen M."/>
            <person name="Howarth C."/>
            <person name="Imamovic A."/>
            <person name="Larimer J."/>
            <person name="McCowan C."/>
            <person name="Murphy C."/>
            <person name="Pearson M."/>
            <person name="Priest M."/>
            <person name="Roberts A."/>
            <person name="Saif S."/>
            <person name="Shea T."/>
            <person name="Sykes S."/>
            <person name="Wortman J."/>
            <person name="Nusbaum C."/>
            <person name="Birren B."/>
        </authorList>
    </citation>
    <scope>NUCLEOTIDE SEQUENCE</scope>
    <source>
        <strain evidence="2">CBS 10117</strain>
    </source>
</reference>
<proteinExistence type="predicted"/>
<gene>
    <name evidence="1" type="ORF">I303_00442</name>
    <name evidence="2" type="ORF">I303_100443</name>
</gene>
<name>A0A1A6AEX6_9TREE</name>
<dbReference type="Proteomes" id="UP000078595">
    <property type="component" value="Chromosome 1"/>
</dbReference>
<dbReference type="VEuPathDB" id="FungiDB:I303_00442"/>
<dbReference type="KEGG" id="kdj:28964141"/>
<evidence type="ECO:0000313" key="1">
    <source>
        <dbReference type="EMBL" id="OBR88625.1"/>
    </source>
</evidence>
<keyword evidence="3" id="KW-1185">Reference proteome</keyword>
<reference evidence="1" key="1">
    <citation type="submission" date="2013-07" db="EMBL/GenBank/DDBJ databases">
        <title>The Genome Sequence of Cryptococcus dejecticola CBS10117.</title>
        <authorList>
            <consortium name="The Broad Institute Genome Sequencing Platform"/>
            <person name="Cuomo C."/>
            <person name="Litvintseva A."/>
            <person name="Chen Y."/>
            <person name="Heitman J."/>
            <person name="Sun S."/>
            <person name="Springer D."/>
            <person name="Dromer F."/>
            <person name="Young S.K."/>
            <person name="Zeng Q."/>
            <person name="Gargeya S."/>
            <person name="Fitzgerald M."/>
            <person name="Abouelleil A."/>
            <person name="Alvarado L."/>
            <person name="Berlin A.M."/>
            <person name="Chapman S.B."/>
            <person name="Dewar J."/>
            <person name="Goldberg J."/>
            <person name="Griggs A."/>
            <person name="Gujja S."/>
            <person name="Hansen M."/>
            <person name="Howarth C."/>
            <person name="Imamovic A."/>
            <person name="Larimer J."/>
            <person name="McCowan C."/>
            <person name="Murphy C."/>
            <person name="Pearson M."/>
            <person name="Priest M."/>
            <person name="Roberts A."/>
            <person name="Saif S."/>
            <person name="Shea T."/>
            <person name="Sykes S."/>
            <person name="Wortman J."/>
            <person name="Nusbaum C."/>
            <person name="Birren B."/>
        </authorList>
    </citation>
    <scope>NUCLEOTIDE SEQUENCE [LARGE SCALE GENOMIC DNA]</scope>
    <source>
        <strain evidence="1">CBS 10117</strain>
    </source>
</reference>
<dbReference type="GeneID" id="28964141"/>
<protein>
    <submittedName>
        <fullName evidence="1">Uncharacterized protein</fullName>
    </submittedName>
</protein>
<sequence>MASSSSSCTTAIQPALNRLNEYSTWKVTEDTVTLDNAIKYAASTGDPIYFRFINYTNSNPYYKPDSTSDGRILHHGFFYPADPASDMNSGQWVQGSAQLLSYHSHFVPGYGEVWDHAKPWYIPSVVVRKVQSHEFSDDFPATANASCFCMLDRTKTQNSGSYYAAFCPDIRAVSGDSGIFNPRLTIYHEDQVVNPHWANTASRPGTALTIEGIDASSIC</sequence>
<evidence type="ECO:0000313" key="2">
    <source>
        <dbReference type="EMBL" id="WWC57908.1"/>
    </source>
</evidence>
<dbReference type="AlphaFoldDB" id="A0A1A6AEX6"/>
<dbReference type="RefSeq" id="XP_018266467.1">
    <property type="nucleotide sequence ID" value="XM_018403813.1"/>
</dbReference>
<dbReference type="EMBL" id="KI894027">
    <property type="protein sequence ID" value="OBR88625.1"/>
    <property type="molecule type" value="Genomic_DNA"/>
</dbReference>
<evidence type="ECO:0000313" key="3">
    <source>
        <dbReference type="Proteomes" id="UP000078595"/>
    </source>
</evidence>
<organism evidence="1">
    <name type="scientific">Kwoniella dejecticola CBS 10117</name>
    <dbReference type="NCBI Taxonomy" id="1296121"/>
    <lineage>
        <taxon>Eukaryota</taxon>
        <taxon>Fungi</taxon>
        <taxon>Dikarya</taxon>
        <taxon>Basidiomycota</taxon>
        <taxon>Agaricomycotina</taxon>
        <taxon>Tremellomycetes</taxon>
        <taxon>Tremellales</taxon>
        <taxon>Cryptococcaceae</taxon>
        <taxon>Kwoniella</taxon>
    </lineage>
</organism>
<dbReference type="EMBL" id="CP144530">
    <property type="protein sequence ID" value="WWC57908.1"/>
    <property type="molecule type" value="Genomic_DNA"/>
</dbReference>